<dbReference type="AlphaFoldDB" id="A0A1M6UPG9"/>
<dbReference type="RefSeq" id="WP_072993305.1">
    <property type="nucleotide sequence ID" value="NZ_FQZB01000024.1"/>
</dbReference>
<dbReference type="InterPro" id="IPR043129">
    <property type="entry name" value="ATPase_NBD"/>
</dbReference>
<dbReference type="Proteomes" id="UP000184310">
    <property type="component" value="Unassembled WGS sequence"/>
</dbReference>
<organism evidence="2 3">
    <name type="scientific">Clostridium cavendishii DSM 21758</name>
    <dbReference type="NCBI Taxonomy" id="1121302"/>
    <lineage>
        <taxon>Bacteria</taxon>
        <taxon>Bacillati</taxon>
        <taxon>Bacillota</taxon>
        <taxon>Clostridia</taxon>
        <taxon>Eubacteriales</taxon>
        <taxon>Clostridiaceae</taxon>
        <taxon>Clostridium</taxon>
    </lineage>
</organism>
<dbReference type="Pfam" id="PF01869">
    <property type="entry name" value="BcrAD_BadFG"/>
    <property type="match status" value="1"/>
</dbReference>
<feature type="domain" description="ATPase BadF/BadG/BcrA/BcrD type" evidence="1">
    <location>
        <begin position="5"/>
        <end position="286"/>
    </location>
</feature>
<dbReference type="OrthoDB" id="9772633at2"/>
<dbReference type="Gene3D" id="3.30.420.40">
    <property type="match status" value="2"/>
</dbReference>
<dbReference type="InterPro" id="IPR002731">
    <property type="entry name" value="ATPase_BadF"/>
</dbReference>
<evidence type="ECO:0000313" key="2">
    <source>
        <dbReference type="EMBL" id="SHK71049.1"/>
    </source>
</evidence>
<dbReference type="EMBL" id="FQZB01000024">
    <property type="protein sequence ID" value="SHK71049.1"/>
    <property type="molecule type" value="Genomic_DNA"/>
</dbReference>
<dbReference type="CDD" id="cd24007">
    <property type="entry name" value="ASKHA_NBD_eukNAGK-like"/>
    <property type="match status" value="1"/>
</dbReference>
<dbReference type="PANTHER" id="PTHR12862:SF0">
    <property type="entry name" value="N-ACETYL-D-GLUCOSAMINE KINASE"/>
    <property type="match status" value="1"/>
</dbReference>
<dbReference type="SUPFAM" id="SSF53067">
    <property type="entry name" value="Actin-like ATPase domain"/>
    <property type="match status" value="2"/>
</dbReference>
<sequence>MKYILGVDGGGTKTEAIAYDLKGNIISKGVSKFGNLLVNNEKALENIREAIDNCTKELNIKECIHIYLGIAGVSAGDNKQKVMKYIIESFHCETTVVNDAELALSALLKGKDGFLTISGTGSICIGKYNNEKVRVGGWGHILGDEGSGYYIALEALKKIIFEKDMGYTKSNFTKMILDNLEVSDEFDIINFVYNSDKGKISAIVPVIVELSKNNDSTAIDILKQSGRELGIMTARAINRMKINETVNIGISGSILTNINLVKESFVNVLHKEVKDFRIYDECASPTIGAYYEVIKYINS</sequence>
<keyword evidence="3" id="KW-1185">Reference proteome</keyword>
<proteinExistence type="predicted"/>
<dbReference type="GO" id="GO:0045127">
    <property type="term" value="F:N-acetylglucosamine kinase activity"/>
    <property type="evidence" value="ECO:0007669"/>
    <property type="project" value="InterPro"/>
</dbReference>
<name>A0A1M6UPG9_9CLOT</name>
<reference evidence="2 3" key="1">
    <citation type="submission" date="2016-11" db="EMBL/GenBank/DDBJ databases">
        <authorList>
            <person name="Jaros S."/>
            <person name="Januszkiewicz K."/>
            <person name="Wedrychowicz H."/>
        </authorList>
    </citation>
    <scope>NUCLEOTIDE SEQUENCE [LARGE SCALE GENOMIC DNA]</scope>
    <source>
        <strain evidence="2 3">DSM 21758</strain>
    </source>
</reference>
<dbReference type="STRING" id="1121302.SAMN02745163_04319"/>
<evidence type="ECO:0000313" key="3">
    <source>
        <dbReference type="Proteomes" id="UP000184310"/>
    </source>
</evidence>
<dbReference type="PANTHER" id="PTHR12862">
    <property type="entry name" value="BADF TYPE ATPASE DOMAIN-CONTAINING PROTEIN"/>
    <property type="match status" value="1"/>
</dbReference>
<accession>A0A1M6UPG9</accession>
<gene>
    <name evidence="2" type="ORF">SAMN02745163_04319</name>
</gene>
<evidence type="ECO:0000259" key="1">
    <source>
        <dbReference type="Pfam" id="PF01869"/>
    </source>
</evidence>
<dbReference type="InterPro" id="IPR039758">
    <property type="entry name" value="NAGK-like"/>
</dbReference>
<protein>
    <submittedName>
        <fullName evidence="2">BadF-type ATPase</fullName>
    </submittedName>
</protein>